<dbReference type="PIRSF" id="PIRSF036426">
    <property type="entry name" value="Sirohaem_synth"/>
    <property type="match status" value="1"/>
</dbReference>
<dbReference type="PROSITE" id="PS00840">
    <property type="entry name" value="SUMT_2"/>
    <property type="match status" value="1"/>
</dbReference>
<dbReference type="Gene3D" id="3.30.950.10">
    <property type="entry name" value="Methyltransferase, Cobalt-precorrin-4 Transmethylase, Domain 2"/>
    <property type="match status" value="1"/>
</dbReference>
<dbReference type="GO" id="GO:0004851">
    <property type="term" value="F:uroporphyrin-III C-methyltransferase activity"/>
    <property type="evidence" value="ECO:0007669"/>
    <property type="project" value="UniProtKB-UniRule"/>
</dbReference>
<evidence type="ECO:0000256" key="3">
    <source>
        <dbReference type="ARBA" id="ARBA00022553"/>
    </source>
</evidence>
<evidence type="ECO:0000256" key="4">
    <source>
        <dbReference type="ARBA" id="ARBA00022573"/>
    </source>
</evidence>
<comment type="similarity">
    <text evidence="16">In the N-terminal section; belongs to the precorrin-2 dehydrogenase / sirohydrochlorin ferrochelatase family.</text>
</comment>
<comment type="pathway">
    <text evidence="16">Porphyrin-containing compound metabolism; siroheme biosynthesis; siroheme from sirohydrochlorin: step 1/1.</text>
</comment>
<feature type="binding site" evidence="16">
    <location>
        <position position="412"/>
    </location>
    <ligand>
        <name>S-adenosyl-L-methionine</name>
        <dbReference type="ChEBI" id="CHEBI:59789"/>
    </ligand>
</feature>
<keyword evidence="10 16" id="KW-0456">Lyase</keyword>
<dbReference type="InterPro" id="IPR012409">
    <property type="entry name" value="Sirohaem_synth"/>
</dbReference>
<dbReference type="CDD" id="cd11642">
    <property type="entry name" value="SUMT"/>
    <property type="match status" value="1"/>
</dbReference>
<comment type="similarity">
    <text evidence="2 18">Belongs to the precorrin methyltransferase family.</text>
</comment>
<dbReference type="InterPro" id="IPR003043">
    <property type="entry name" value="Uropor_MeTrfase_CS"/>
</dbReference>
<evidence type="ECO:0000256" key="5">
    <source>
        <dbReference type="ARBA" id="ARBA00022603"/>
    </source>
</evidence>
<dbReference type="Pfam" id="PF13241">
    <property type="entry name" value="NAD_binding_7"/>
    <property type="match status" value="1"/>
</dbReference>
<reference evidence="22 23" key="1">
    <citation type="submission" date="2018-10" db="EMBL/GenBank/DDBJ databases">
        <title>Pseudomonas zhaodongensis NEAU-ST5-21(T) genome.</title>
        <authorList>
            <person name="Peng J."/>
            <person name="Liu Z.-P."/>
        </authorList>
    </citation>
    <scope>NUCLEOTIDE SEQUENCE [LARGE SCALE GENOMIC DNA]</scope>
    <source>
        <strain evidence="22 23">NEAU-ST5-21</strain>
    </source>
</reference>
<evidence type="ECO:0000256" key="1">
    <source>
        <dbReference type="ARBA" id="ARBA00005010"/>
    </source>
</evidence>
<comment type="catalytic activity">
    <reaction evidence="16">
        <text>uroporphyrinogen III + 2 S-adenosyl-L-methionine = precorrin-2 + 2 S-adenosyl-L-homocysteine + H(+)</text>
        <dbReference type="Rhea" id="RHEA:32459"/>
        <dbReference type="ChEBI" id="CHEBI:15378"/>
        <dbReference type="ChEBI" id="CHEBI:57308"/>
        <dbReference type="ChEBI" id="CHEBI:57856"/>
        <dbReference type="ChEBI" id="CHEBI:58827"/>
        <dbReference type="ChEBI" id="CHEBI:59789"/>
        <dbReference type="EC" id="2.1.1.107"/>
    </reaction>
</comment>
<feature type="binding site" evidence="16">
    <location>
        <begin position="43"/>
        <end position="44"/>
    </location>
    <ligand>
        <name>NAD(+)</name>
        <dbReference type="ChEBI" id="CHEBI:57540"/>
    </ligand>
</feature>
<dbReference type="InterPro" id="IPR037115">
    <property type="entry name" value="Sirohaem_synt_dimer_dom_sf"/>
</dbReference>
<dbReference type="GO" id="GO:0032259">
    <property type="term" value="P:methylation"/>
    <property type="evidence" value="ECO:0007669"/>
    <property type="project" value="UniProtKB-KW"/>
</dbReference>
<evidence type="ECO:0000256" key="15">
    <source>
        <dbReference type="ARBA" id="ARBA00060548"/>
    </source>
</evidence>
<keyword evidence="8 16" id="KW-0560">Oxidoreductase</keyword>
<dbReference type="SUPFAM" id="SSF51735">
    <property type="entry name" value="NAD(P)-binding Rossmann-fold domains"/>
    <property type="match status" value="1"/>
</dbReference>
<keyword evidence="4 16" id="KW-0169">Cobalamin biosynthesis</keyword>
<dbReference type="InterPro" id="IPR028281">
    <property type="entry name" value="Sirohaem_synthase_central"/>
</dbReference>
<feature type="domain" description="Sirohaem synthase dimerisation" evidence="20">
    <location>
        <begin position="151"/>
        <end position="207"/>
    </location>
</feature>
<evidence type="ECO:0000256" key="10">
    <source>
        <dbReference type="ARBA" id="ARBA00023239"/>
    </source>
</evidence>
<comment type="pathway">
    <text evidence="13 16">Porphyrin-containing compound metabolism; siroheme biosynthesis; precorrin-2 from uroporphyrinogen III: step 1/1.</text>
</comment>
<dbReference type="AlphaFoldDB" id="A0A3M2HQM2"/>
<keyword evidence="5 16" id="KW-0489">Methyltransferase</keyword>
<feature type="domain" description="Siroheme synthase central" evidence="21">
    <location>
        <begin position="119"/>
        <end position="144"/>
    </location>
</feature>
<evidence type="ECO:0000259" key="21">
    <source>
        <dbReference type="Pfam" id="PF14824"/>
    </source>
</evidence>
<dbReference type="EC" id="2.1.1.107" evidence="16"/>
<dbReference type="Gene3D" id="3.40.1010.10">
    <property type="entry name" value="Cobalt-precorrin-4 Transmethylase, Domain 1"/>
    <property type="match status" value="1"/>
</dbReference>
<protein>
    <recommendedName>
        <fullName evidence="16">Siroheme synthase</fullName>
    </recommendedName>
    <domain>
        <recommendedName>
            <fullName evidence="16">Uroporphyrinogen-III C-methyltransferase</fullName>
            <shortName evidence="16">Urogen III methylase</shortName>
            <ecNumber evidence="16">2.1.1.107</ecNumber>
        </recommendedName>
        <alternativeName>
            <fullName evidence="16">SUMT</fullName>
        </alternativeName>
        <alternativeName>
            <fullName evidence="16">Uroporphyrinogen III methylase</fullName>
            <shortName evidence="16">UROM</shortName>
        </alternativeName>
    </domain>
    <domain>
        <recommendedName>
            <fullName evidence="16">Precorrin-2 dehydrogenase</fullName>
            <ecNumber evidence="16">1.3.1.76</ecNumber>
        </recommendedName>
    </domain>
    <domain>
        <recommendedName>
            <fullName evidence="16">Sirohydrochlorin ferrochelatase</fullName>
            <ecNumber evidence="16">4.99.1.4</ecNumber>
        </recommendedName>
    </domain>
</protein>
<keyword evidence="12 16" id="KW-0511">Multifunctional enzyme</keyword>
<dbReference type="Gene3D" id="1.10.8.210">
    <property type="entry name" value="Sirohaem synthase, dimerisation domain"/>
    <property type="match status" value="1"/>
</dbReference>
<comment type="function">
    <text evidence="16">Multifunctional enzyme that catalyzes the SAM-dependent methylations of uroporphyrinogen III at position C-2 and C-7 to form precorrin-2 via precorrin-1. Then it catalyzes the NAD-dependent ring dehydrogenation of precorrin-2 to yield sirohydrochlorin. Finally, it catalyzes the ferrochelation of sirohydrochlorin to yield siroheme.</text>
</comment>
<feature type="binding site" evidence="16">
    <location>
        <position position="383"/>
    </location>
    <ligand>
        <name>S-adenosyl-L-methionine</name>
        <dbReference type="ChEBI" id="CHEBI:59789"/>
    </ligand>
</feature>
<evidence type="ECO:0000259" key="19">
    <source>
        <dbReference type="Pfam" id="PF00590"/>
    </source>
</evidence>
<feature type="binding site" evidence="16">
    <location>
        <begin position="22"/>
        <end position="23"/>
    </location>
    <ligand>
        <name>NAD(+)</name>
        <dbReference type="ChEBI" id="CHEBI:57540"/>
    </ligand>
</feature>
<feature type="region of interest" description="Uroporphyrinogen-III C-methyltransferase" evidence="16">
    <location>
        <begin position="216"/>
        <end position="465"/>
    </location>
</feature>
<comment type="pathway">
    <text evidence="1 16">Porphyrin-containing compound metabolism; siroheme biosynthesis; sirohydrochlorin from precorrin-2: step 1/1.</text>
</comment>
<comment type="caution">
    <text evidence="22">The sequence shown here is derived from an EMBL/GenBank/DDBJ whole genome shotgun (WGS) entry which is preliminary data.</text>
</comment>
<feature type="binding site" evidence="16">
    <location>
        <position position="306"/>
    </location>
    <ligand>
        <name>S-adenosyl-L-methionine</name>
        <dbReference type="ChEBI" id="CHEBI:59789"/>
    </ligand>
</feature>
<dbReference type="UniPathway" id="UPA00148">
    <property type="reaction ID" value="UER00211"/>
</dbReference>
<dbReference type="HAMAP" id="MF_01646">
    <property type="entry name" value="Siroheme_synth"/>
    <property type="match status" value="1"/>
</dbReference>
<comment type="pathway">
    <text evidence="16">Cofactor biosynthesis; adenosylcobalamin biosynthesis; sirohydrochlorin from precorrin-2: step 1/1.</text>
</comment>
<dbReference type="InterPro" id="IPR036291">
    <property type="entry name" value="NAD(P)-bd_dom_sf"/>
</dbReference>
<evidence type="ECO:0000313" key="23">
    <source>
        <dbReference type="Proteomes" id="UP000269774"/>
    </source>
</evidence>
<dbReference type="RefSeq" id="WP_122163977.1">
    <property type="nucleotide sequence ID" value="NZ_CP180504.1"/>
</dbReference>
<dbReference type="SUPFAM" id="SSF53790">
    <property type="entry name" value="Tetrapyrrole methylase"/>
    <property type="match status" value="1"/>
</dbReference>
<feature type="active site" description="Proton acceptor" evidence="16 17">
    <location>
        <position position="248"/>
    </location>
</feature>
<keyword evidence="3 16" id="KW-0597">Phosphoprotein</keyword>
<feature type="binding site" evidence="16">
    <location>
        <position position="225"/>
    </location>
    <ligand>
        <name>S-adenosyl-L-methionine</name>
        <dbReference type="ChEBI" id="CHEBI:59789"/>
    </ligand>
</feature>
<feature type="region of interest" description="Precorrin-2 dehydrogenase / sirohydrochlorin ferrochelatase" evidence="16">
    <location>
        <begin position="1"/>
        <end position="203"/>
    </location>
</feature>
<dbReference type="GO" id="GO:0009236">
    <property type="term" value="P:cobalamin biosynthetic process"/>
    <property type="evidence" value="ECO:0007669"/>
    <property type="project" value="UniProtKB-UniRule"/>
</dbReference>
<dbReference type="EMBL" id="RFFM01000001">
    <property type="protein sequence ID" value="RMH92021.1"/>
    <property type="molecule type" value="Genomic_DNA"/>
</dbReference>
<feature type="modified residue" description="Phosphoserine" evidence="16">
    <location>
        <position position="128"/>
    </location>
</feature>
<dbReference type="GO" id="GO:0043115">
    <property type="term" value="F:precorrin-2 dehydrogenase activity"/>
    <property type="evidence" value="ECO:0007669"/>
    <property type="project" value="UniProtKB-UniRule"/>
</dbReference>
<feature type="domain" description="Tetrapyrrole methylase" evidence="19">
    <location>
        <begin position="218"/>
        <end position="427"/>
    </location>
</feature>
<dbReference type="PANTHER" id="PTHR45790:SF1">
    <property type="entry name" value="SIROHEME SYNTHASE"/>
    <property type="match status" value="1"/>
</dbReference>
<evidence type="ECO:0000256" key="8">
    <source>
        <dbReference type="ARBA" id="ARBA00023002"/>
    </source>
</evidence>
<evidence type="ECO:0000256" key="17">
    <source>
        <dbReference type="PIRSR" id="PIRSR036426-1"/>
    </source>
</evidence>
<dbReference type="InterPro" id="IPR014776">
    <property type="entry name" value="4pyrrole_Mease_sub2"/>
</dbReference>
<dbReference type="UniPathway" id="UPA00262">
    <property type="reaction ID" value="UER00211"/>
</dbReference>
<evidence type="ECO:0000313" key="22">
    <source>
        <dbReference type="EMBL" id="RMH92021.1"/>
    </source>
</evidence>
<evidence type="ECO:0000256" key="7">
    <source>
        <dbReference type="ARBA" id="ARBA00022691"/>
    </source>
</evidence>
<evidence type="ECO:0000259" key="20">
    <source>
        <dbReference type="Pfam" id="PF10414"/>
    </source>
</evidence>
<dbReference type="NCBIfam" id="TIGR01470">
    <property type="entry name" value="cysG_Nterm"/>
    <property type="match status" value="1"/>
</dbReference>
<keyword evidence="9 16" id="KW-0520">NAD</keyword>
<keyword evidence="6 16" id="KW-0808">Transferase</keyword>
<evidence type="ECO:0000256" key="14">
    <source>
        <dbReference type="ARBA" id="ARBA00047561"/>
    </source>
</evidence>
<evidence type="ECO:0000256" key="6">
    <source>
        <dbReference type="ARBA" id="ARBA00022679"/>
    </source>
</evidence>
<proteinExistence type="inferred from homology"/>
<dbReference type="InterPro" id="IPR000878">
    <property type="entry name" value="4pyrrol_Mease"/>
</dbReference>
<evidence type="ECO:0000256" key="9">
    <source>
        <dbReference type="ARBA" id="ARBA00023027"/>
    </source>
</evidence>
<keyword evidence="7 16" id="KW-0949">S-adenosyl-L-methionine</keyword>
<dbReference type="InterPro" id="IPR006366">
    <property type="entry name" value="CobA/CysG_C"/>
</dbReference>
<dbReference type="Pfam" id="PF10414">
    <property type="entry name" value="CysG_dimeriser"/>
    <property type="match status" value="1"/>
</dbReference>
<dbReference type="Pfam" id="PF00590">
    <property type="entry name" value="TP_methylase"/>
    <property type="match status" value="1"/>
</dbReference>
<comment type="catalytic activity">
    <reaction evidence="16">
        <text>siroheme + 2 H(+) = sirohydrochlorin + Fe(2+)</text>
        <dbReference type="Rhea" id="RHEA:24360"/>
        <dbReference type="ChEBI" id="CHEBI:15378"/>
        <dbReference type="ChEBI" id="CHEBI:29033"/>
        <dbReference type="ChEBI" id="CHEBI:58351"/>
        <dbReference type="ChEBI" id="CHEBI:60052"/>
        <dbReference type="EC" id="4.99.1.4"/>
    </reaction>
</comment>
<dbReference type="GO" id="GO:0051287">
    <property type="term" value="F:NAD binding"/>
    <property type="evidence" value="ECO:0007669"/>
    <property type="project" value="InterPro"/>
</dbReference>
<feature type="binding site" evidence="16">
    <location>
        <begin position="331"/>
        <end position="332"/>
    </location>
    <ligand>
        <name>S-adenosyl-L-methionine</name>
        <dbReference type="ChEBI" id="CHEBI:59789"/>
    </ligand>
</feature>
<dbReference type="GO" id="GO:0019354">
    <property type="term" value="P:siroheme biosynthetic process"/>
    <property type="evidence" value="ECO:0007669"/>
    <property type="project" value="UniProtKB-UniRule"/>
</dbReference>
<name>A0A3M2HQM2_9GAMM</name>
<accession>A0A3M2HQM2</accession>
<dbReference type="InterPro" id="IPR006367">
    <property type="entry name" value="Sirohaem_synthase_N"/>
</dbReference>
<evidence type="ECO:0000256" key="11">
    <source>
        <dbReference type="ARBA" id="ARBA00023244"/>
    </source>
</evidence>
<dbReference type="FunFam" id="3.30.950.10:FF:000001">
    <property type="entry name" value="Siroheme synthase"/>
    <property type="match status" value="1"/>
</dbReference>
<organism evidence="22 23">
    <name type="scientific">Stutzerimonas zhaodongensis</name>
    <dbReference type="NCBI Taxonomy" id="1176257"/>
    <lineage>
        <taxon>Bacteria</taxon>
        <taxon>Pseudomonadati</taxon>
        <taxon>Pseudomonadota</taxon>
        <taxon>Gammaproteobacteria</taxon>
        <taxon>Pseudomonadales</taxon>
        <taxon>Pseudomonadaceae</taxon>
        <taxon>Stutzerimonas</taxon>
    </lineage>
</organism>
<comment type="similarity">
    <text evidence="16">In the C-terminal section; belongs to the precorrin methyltransferase family.</text>
</comment>
<dbReference type="NCBIfam" id="NF007922">
    <property type="entry name" value="PRK10637.1"/>
    <property type="match status" value="1"/>
</dbReference>
<comment type="catalytic activity">
    <reaction evidence="14 16">
        <text>precorrin-2 + NAD(+) = sirohydrochlorin + NADH + 2 H(+)</text>
        <dbReference type="Rhea" id="RHEA:15613"/>
        <dbReference type="ChEBI" id="CHEBI:15378"/>
        <dbReference type="ChEBI" id="CHEBI:57540"/>
        <dbReference type="ChEBI" id="CHEBI:57945"/>
        <dbReference type="ChEBI" id="CHEBI:58351"/>
        <dbReference type="ChEBI" id="CHEBI:58827"/>
        <dbReference type="EC" id="1.3.1.76"/>
    </reaction>
</comment>
<evidence type="ECO:0000256" key="13">
    <source>
        <dbReference type="ARBA" id="ARBA00025705"/>
    </source>
</evidence>
<gene>
    <name evidence="22" type="primary">cobA</name>
    <name evidence="16" type="synonym">cysG</name>
    <name evidence="22" type="ORF">EA797_04630</name>
</gene>
<feature type="binding site" evidence="16">
    <location>
        <begin position="301"/>
        <end position="303"/>
    </location>
    <ligand>
        <name>S-adenosyl-L-methionine</name>
        <dbReference type="ChEBI" id="CHEBI:59789"/>
    </ligand>
</feature>
<comment type="pathway">
    <text evidence="15 16">Cofactor biosynthesis; adenosylcobalamin biosynthesis; precorrin-2 from uroporphyrinogen III: step 1/1.</text>
</comment>
<evidence type="ECO:0000256" key="16">
    <source>
        <dbReference type="HAMAP-Rule" id="MF_01646"/>
    </source>
</evidence>
<dbReference type="NCBIfam" id="TIGR01469">
    <property type="entry name" value="cobA_cysG_Cterm"/>
    <property type="match status" value="1"/>
</dbReference>
<sequence length="465" mass="50373">MDFLPLFHNLKGREVLVIGGGEIALRKARLLSEAGAVLRVVAPEVEPELSELVQKGGGRTILRCYEPNDLAGCVLAIAATDDEPLNAQVSQDARALGMPVNVVDSPELCTVIFPAIVDRSPLMIAVSSGGDAPVLARLMRARIETWVPSVYGELAGLAKKFRSQVKARFADVQQRRVFWEEVFQGDVAERALAGQQQEAERLLVEKLSSAEPKSLGEVYLVGAGPGDPDLLTFRALRLMQQADVVLYDRLVAPAILDLCRRDADRIYVGKQRAAHAVPQDQINQLLVTLAKEGKRVLRLKGGDPFIFGRGGEEIEELAAHDVPFQVVPGITAASGCAAYAGIPLTHRDHAQSVRFVTGHLKDGSCDLPWSELVAPSQTLVFYMGLVGLPVICQQLIAHGRAADTPAALVQQGTTVNQRVFTGTLANLAERVASEEVQAPTLVIIGEVVQLREKLAWFEGAQNRDR</sequence>
<dbReference type="Gene3D" id="3.30.160.110">
    <property type="entry name" value="Siroheme synthase, domain 2"/>
    <property type="match status" value="1"/>
</dbReference>
<evidence type="ECO:0000256" key="2">
    <source>
        <dbReference type="ARBA" id="ARBA00005879"/>
    </source>
</evidence>
<dbReference type="NCBIfam" id="NF004790">
    <property type="entry name" value="PRK06136.1"/>
    <property type="match status" value="1"/>
</dbReference>
<dbReference type="InterPro" id="IPR014777">
    <property type="entry name" value="4pyrrole_Mease_sub1"/>
</dbReference>
<dbReference type="EC" id="4.99.1.4" evidence="16"/>
<evidence type="ECO:0000256" key="12">
    <source>
        <dbReference type="ARBA" id="ARBA00023268"/>
    </source>
</evidence>
<evidence type="ECO:0000256" key="18">
    <source>
        <dbReference type="RuleBase" id="RU003960"/>
    </source>
</evidence>
<dbReference type="Gene3D" id="3.40.50.720">
    <property type="entry name" value="NAD(P)-binding Rossmann-like Domain"/>
    <property type="match status" value="1"/>
</dbReference>
<dbReference type="SUPFAM" id="SSF75615">
    <property type="entry name" value="Siroheme synthase middle domains-like"/>
    <property type="match status" value="1"/>
</dbReference>
<feature type="active site" description="Proton donor" evidence="16 17">
    <location>
        <position position="270"/>
    </location>
</feature>
<dbReference type="FunFam" id="3.30.160.110:FF:000001">
    <property type="entry name" value="Siroheme synthase"/>
    <property type="match status" value="1"/>
</dbReference>
<dbReference type="Proteomes" id="UP000269774">
    <property type="component" value="Unassembled WGS sequence"/>
</dbReference>
<keyword evidence="11 16" id="KW-0627">Porphyrin biosynthesis</keyword>
<dbReference type="InterPro" id="IPR035996">
    <property type="entry name" value="4pyrrol_Methylase_sf"/>
</dbReference>
<dbReference type="OrthoDB" id="9815856at2"/>
<dbReference type="GO" id="GO:0051266">
    <property type="term" value="F:sirohydrochlorin ferrochelatase activity"/>
    <property type="evidence" value="ECO:0007669"/>
    <property type="project" value="UniProtKB-EC"/>
</dbReference>
<keyword evidence="23" id="KW-1185">Reference proteome</keyword>
<dbReference type="InterPro" id="IPR050161">
    <property type="entry name" value="Siro_Cobalamin_biosynth"/>
</dbReference>
<dbReference type="PANTHER" id="PTHR45790">
    <property type="entry name" value="SIROHEME SYNTHASE-RELATED"/>
    <property type="match status" value="1"/>
</dbReference>
<dbReference type="InterPro" id="IPR019478">
    <property type="entry name" value="Sirohaem_synthase_dimer_dom"/>
</dbReference>
<dbReference type="FunFam" id="3.40.1010.10:FF:000001">
    <property type="entry name" value="Siroheme synthase"/>
    <property type="match status" value="1"/>
</dbReference>
<dbReference type="Pfam" id="PF14824">
    <property type="entry name" value="Sirohm_synth_M"/>
    <property type="match status" value="1"/>
</dbReference>
<dbReference type="EC" id="1.3.1.76" evidence="16"/>